<dbReference type="RefSeq" id="WP_310900446.1">
    <property type="nucleotide sequence ID" value="NZ_JAMQOS010000003.1"/>
</dbReference>
<name>A0ABU2FPC8_9EURY</name>
<gene>
    <name evidence="2" type="ORF">NDI86_10815</name>
</gene>
<feature type="transmembrane region" description="Helical" evidence="1">
    <location>
        <begin position="21"/>
        <end position="41"/>
    </location>
</feature>
<feature type="transmembrane region" description="Helical" evidence="1">
    <location>
        <begin position="186"/>
        <end position="208"/>
    </location>
</feature>
<reference evidence="2 3" key="1">
    <citation type="submission" date="2022-06" db="EMBL/GenBank/DDBJ databases">
        <title>Halomicroarcula sp. a new haloarchaeum isolate from saline soil.</title>
        <authorList>
            <person name="Strakova D."/>
            <person name="Galisteo C."/>
            <person name="Sanchez-Porro C."/>
            <person name="Ventosa A."/>
        </authorList>
    </citation>
    <scope>NUCLEOTIDE SEQUENCE [LARGE SCALE GENOMIC DNA]</scope>
    <source>
        <strain evidence="2 3">S3CR25-11</strain>
    </source>
</reference>
<comment type="caution">
    <text evidence="2">The sequence shown here is derived from an EMBL/GenBank/DDBJ whole genome shotgun (WGS) entry which is preliminary data.</text>
</comment>
<feature type="transmembrane region" description="Helical" evidence="1">
    <location>
        <begin position="126"/>
        <end position="147"/>
    </location>
</feature>
<feature type="transmembrane region" description="Helical" evidence="1">
    <location>
        <begin position="61"/>
        <end position="85"/>
    </location>
</feature>
<feature type="transmembrane region" description="Helical" evidence="1">
    <location>
        <begin position="159"/>
        <end position="180"/>
    </location>
</feature>
<evidence type="ECO:0000313" key="2">
    <source>
        <dbReference type="EMBL" id="MDS0282616.1"/>
    </source>
</evidence>
<keyword evidence="1" id="KW-0472">Membrane</keyword>
<evidence type="ECO:0008006" key="4">
    <source>
        <dbReference type="Google" id="ProtNLM"/>
    </source>
</evidence>
<dbReference type="Proteomes" id="UP001268864">
    <property type="component" value="Unassembled WGS sequence"/>
</dbReference>
<dbReference type="EMBL" id="JAMQOS010000003">
    <property type="protein sequence ID" value="MDS0282616.1"/>
    <property type="molecule type" value="Genomic_DNA"/>
</dbReference>
<accession>A0ABU2FPC8</accession>
<feature type="transmembrane region" description="Helical" evidence="1">
    <location>
        <begin position="220"/>
        <end position="243"/>
    </location>
</feature>
<organism evidence="2 3">
    <name type="scientific">Haloarcula onubensis</name>
    <dbReference type="NCBI Taxonomy" id="2950539"/>
    <lineage>
        <taxon>Archaea</taxon>
        <taxon>Methanobacteriati</taxon>
        <taxon>Methanobacteriota</taxon>
        <taxon>Stenosarchaea group</taxon>
        <taxon>Halobacteria</taxon>
        <taxon>Halobacteriales</taxon>
        <taxon>Haloarculaceae</taxon>
        <taxon>Haloarcula</taxon>
    </lineage>
</organism>
<feature type="transmembrane region" description="Helical" evidence="1">
    <location>
        <begin position="263"/>
        <end position="284"/>
    </location>
</feature>
<feature type="transmembrane region" description="Helical" evidence="1">
    <location>
        <begin position="97"/>
        <end position="120"/>
    </location>
</feature>
<evidence type="ECO:0000313" key="3">
    <source>
        <dbReference type="Proteomes" id="UP001268864"/>
    </source>
</evidence>
<keyword evidence="1" id="KW-1133">Transmembrane helix</keyword>
<proteinExistence type="predicted"/>
<evidence type="ECO:0000256" key="1">
    <source>
        <dbReference type="SAM" id="Phobius"/>
    </source>
</evidence>
<sequence length="291" mass="31335">MSLDRPPFGRALRQRVEGRDLAVLAVVPCVLLAAFLLPVSTRQALAFEYADPSLLSAFASAYVHTTAAHLAVNLLGYLLVGSVTFATTLLCGYRTRLYVALFTYLTVFPFLLAGFGLLFVRQGVGLGFSGVLLALYGYLPLALSDFVTEQFHLDAERNAAPLLFFLGLGIVTVLGVWPSLSDGTVLLGSAGLVVVIALVLAWYGLAIIDEDDELRTTLSLAWRASGYAELFVVALVVFVTFPLAMFPPDIVPQRTVVDTYTHLLAYALGFTATYVASLASDALADGERAWL</sequence>
<keyword evidence="3" id="KW-1185">Reference proteome</keyword>
<protein>
    <recommendedName>
        <fullName evidence="4">Rhomboid family intramembrane serine protease</fullName>
    </recommendedName>
</protein>
<keyword evidence="1" id="KW-0812">Transmembrane</keyword>